<name>A0AAV7LJD5_PLEWA</name>
<dbReference type="InterPro" id="IPR000086">
    <property type="entry name" value="NUDIX_hydrolase_dom"/>
</dbReference>
<comment type="function">
    <text evidence="12">Mediates the hydrolysis of oxidized nucleoside diphosphate derivatives. Hydrolyzes 8-oxo-7,8-dihydroguanine (8-oxo-Gua)-containing deoxyribo- and ribonucleoside diphosphates to the monophosphates. Hydrolyzes 8-oxo-dGDP and 8-oxo-GDP with the same efficiencies. Also hydrolyzes 8-OH-dADP and 2-OH-dADP. Exhibited no or minimal hydrolysis activity against 8-oxo-dGTP, 8-oxo-GTP, dGTP, GTP, dGDP and GDP. Probably removes oxidized guanine nucleotides from both the DNA and RNA precursor pools.</text>
</comment>
<dbReference type="InterPro" id="IPR042970">
    <property type="entry name" value="NUDT18_NUDIX"/>
</dbReference>
<evidence type="ECO:0000256" key="7">
    <source>
        <dbReference type="ARBA" id="ARBA00023211"/>
    </source>
</evidence>
<dbReference type="AlphaFoldDB" id="A0AAV7LJD5"/>
<evidence type="ECO:0000313" key="20">
    <source>
        <dbReference type="Proteomes" id="UP001066276"/>
    </source>
</evidence>
<feature type="domain" description="Nudix hydrolase" evidence="18">
    <location>
        <begin position="32"/>
        <end position="161"/>
    </location>
</feature>
<dbReference type="GO" id="GO:0046872">
    <property type="term" value="F:metal ion binding"/>
    <property type="evidence" value="ECO:0007669"/>
    <property type="project" value="UniProtKB-KW"/>
</dbReference>
<proteinExistence type="inferred from homology"/>
<evidence type="ECO:0000256" key="16">
    <source>
        <dbReference type="ARBA" id="ARBA00080473"/>
    </source>
</evidence>
<comment type="similarity">
    <text evidence="3">Belongs to the Nudix hydrolase family.</text>
</comment>
<evidence type="ECO:0000256" key="9">
    <source>
        <dbReference type="ARBA" id="ARBA00050338"/>
    </source>
</evidence>
<keyword evidence="5" id="KW-0378">Hydrolase</keyword>
<evidence type="ECO:0000256" key="2">
    <source>
        <dbReference type="ARBA" id="ARBA00001946"/>
    </source>
</evidence>
<evidence type="ECO:0000256" key="13">
    <source>
        <dbReference type="ARBA" id="ARBA00066482"/>
    </source>
</evidence>
<dbReference type="EC" id="3.6.1.58" evidence="13"/>
<evidence type="ECO:0000313" key="19">
    <source>
        <dbReference type="EMBL" id="KAJ1090640.1"/>
    </source>
</evidence>
<keyword evidence="20" id="KW-1185">Reference proteome</keyword>
<protein>
    <recommendedName>
        <fullName evidence="14">8-oxo-dGDP phosphatase NUDT18</fullName>
        <ecNumber evidence="13">3.6.1.58</ecNumber>
    </recommendedName>
    <alternativeName>
        <fullName evidence="17">2-hydroxy-dADP phosphatase</fullName>
    </alternativeName>
    <alternativeName>
        <fullName evidence="15">7,8-dihydro-8-oxoguanine phosphatase</fullName>
    </alternativeName>
    <alternativeName>
        <fullName evidence="16">Nucleoside diphosphate-linked moiety X motif 18</fullName>
    </alternativeName>
</protein>
<sequence length="316" mass="35629">MVEHELEMLLDGKGVDEPAKYDVAPEMLQPVKLRKNVNYIVVAVILNEQKEVLMIQEAKEECYGRWYLPAGRMELNETIIEAMKREVQEETGLNCEARTLLAVQEHGPSWIRFVFLSEITGGTLKTTKEADAESLQAAWWDRTTTLPLRAPDIHPLIKLALQYHENPSHPLLMPHETAYAVVSQRFLITFTSSAEDVWVMVSNQSSYHLPVTASGSTFAESRHSTMSAMNRLLKRLLPEVKVNIRGVLALQHLAVELFMVCLAVRGRPHPGREVYQAKVISKTQSLAPAHDPVQLGLHNDVQRCKLYVRAAAFSSI</sequence>
<dbReference type="PANTHER" id="PTHR22769">
    <property type="entry name" value="MUTT/NUDIX HYDROLASE"/>
    <property type="match status" value="1"/>
</dbReference>
<comment type="catalytic activity">
    <reaction evidence="11">
        <text>2-oxo-dADP + H2O = 2-oxo-dAMP + phosphate + H(+)</text>
        <dbReference type="Rhea" id="RHEA:35223"/>
        <dbReference type="ChEBI" id="CHEBI:15377"/>
        <dbReference type="ChEBI" id="CHEBI:15378"/>
        <dbReference type="ChEBI" id="CHEBI:43474"/>
        <dbReference type="ChEBI" id="CHEBI:63212"/>
        <dbReference type="ChEBI" id="CHEBI:71363"/>
    </reaction>
    <physiologicalReaction direction="left-to-right" evidence="11">
        <dbReference type="Rhea" id="RHEA:35224"/>
    </physiologicalReaction>
</comment>
<dbReference type="SUPFAM" id="SSF55811">
    <property type="entry name" value="Nudix"/>
    <property type="match status" value="1"/>
</dbReference>
<keyword evidence="4" id="KW-0479">Metal-binding</keyword>
<evidence type="ECO:0000256" key="5">
    <source>
        <dbReference type="ARBA" id="ARBA00022801"/>
    </source>
</evidence>
<evidence type="ECO:0000259" key="18">
    <source>
        <dbReference type="PROSITE" id="PS51462"/>
    </source>
</evidence>
<evidence type="ECO:0000256" key="6">
    <source>
        <dbReference type="ARBA" id="ARBA00022842"/>
    </source>
</evidence>
<evidence type="ECO:0000256" key="14">
    <source>
        <dbReference type="ARBA" id="ARBA00071481"/>
    </source>
</evidence>
<dbReference type="GO" id="GO:0044716">
    <property type="term" value="F:8-oxo-GDP phosphatase activity"/>
    <property type="evidence" value="ECO:0007669"/>
    <property type="project" value="TreeGrafter"/>
</dbReference>
<organism evidence="19 20">
    <name type="scientific">Pleurodeles waltl</name>
    <name type="common">Iberian ribbed newt</name>
    <dbReference type="NCBI Taxonomy" id="8319"/>
    <lineage>
        <taxon>Eukaryota</taxon>
        <taxon>Metazoa</taxon>
        <taxon>Chordata</taxon>
        <taxon>Craniata</taxon>
        <taxon>Vertebrata</taxon>
        <taxon>Euteleostomi</taxon>
        <taxon>Amphibia</taxon>
        <taxon>Batrachia</taxon>
        <taxon>Caudata</taxon>
        <taxon>Salamandroidea</taxon>
        <taxon>Salamandridae</taxon>
        <taxon>Pleurodelinae</taxon>
        <taxon>Pleurodeles</taxon>
    </lineage>
</organism>
<evidence type="ECO:0000256" key="4">
    <source>
        <dbReference type="ARBA" id="ARBA00022723"/>
    </source>
</evidence>
<dbReference type="GO" id="GO:0044715">
    <property type="term" value="F:8-oxo-dGDP phosphatase activity"/>
    <property type="evidence" value="ECO:0007669"/>
    <property type="project" value="TreeGrafter"/>
</dbReference>
<evidence type="ECO:0000256" key="11">
    <source>
        <dbReference type="ARBA" id="ARBA00052843"/>
    </source>
</evidence>
<dbReference type="Proteomes" id="UP001066276">
    <property type="component" value="Chromosome 11"/>
</dbReference>
<comment type="cofactor">
    <cofactor evidence="1">
        <name>Mn(2+)</name>
        <dbReference type="ChEBI" id="CHEBI:29035"/>
    </cofactor>
</comment>
<evidence type="ECO:0000256" key="10">
    <source>
        <dbReference type="ARBA" id="ARBA00051185"/>
    </source>
</evidence>
<dbReference type="InterPro" id="IPR020084">
    <property type="entry name" value="NUDIX_hydrolase_CS"/>
</dbReference>
<comment type="cofactor">
    <cofactor evidence="2">
        <name>Mg(2+)</name>
        <dbReference type="ChEBI" id="CHEBI:18420"/>
    </cofactor>
</comment>
<dbReference type="EMBL" id="JANPWB010000015">
    <property type="protein sequence ID" value="KAJ1090640.1"/>
    <property type="molecule type" value="Genomic_DNA"/>
</dbReference>
<dbReference type="CDD" id="cd04671">
    <property type="entry name" value="NUDIX_8DGDPP_Nudt18"/>
    <property type="match status" value="1"/>
</dbReference>
<dbReference type="PANTHER" id="PTHR22769:SF56">
    <property type="entry name" value="8-OXO-DGDP PHOSPHATASE NUDT18"/>
    <property type="match status" value="1"/>
</dbReference>
<dbReference type="InterPro" id="IPR015797">
    <property type="entry name" value="NUDIX_hydrolase-like_dom_sf"/>
</dbReference>
<comment type="catalytic activity">
    <reaction evidence="10">
        <text>8-oxo-GDP + H2O = 8-oxo-GMP + phosphate + H(+)</text>
        <dbReference type="Rhea" id="RHEA:62356"/>
        <dbReference type="ChEBI" id="CHEBI:15377"/>
        <dbReference type="ChEBI" id="CHEBI:15378"/>
        <dbReference type="ChEBI" id="CHEBI:43474"/>
        <dbReference type="ChEBI" id="CHEBI:143554"/>
        <dbReference type="ChEBI" id="CHEBI:145694"/>
        <dbReference type="EC" id="3.6.1.58"/>
    </reaction>
    <physiologicalReaction direction="left-to-right" evidence="10">
        <dbReference type="Rhea" id="RHEA:62357"/>
    </physiologicalReaction>
</comment>
<evidence type="ECO:0000256" key="15">
    <source>
        <dbReference type="ARBA" id="ARBA00076305"/>
    </source>
</evidence>
<comment type="caution">
    <text evidence="19">The sequence shown here is derived from an EMBL/GenBank/DDBJ whole genome shotgun (WGS) entry which is preliminary data.</text>
</comment>
<evidence type="ECO:0000256" key="3">
    <source>
        <dbReference type="ARBA" id="ARBA00005582"/>
    </source>
</evidence>
<evidence type="ECO:0000256" key="12">
    <source>
        <dbReference type="ARBA" id="ARBA00056193"/>
    </source>
</evidence>
<evidence type="ECO:0000256" key="1">
    <source>
        <dbReference type="ARBA" id="ARBA00001936"/>
    </source>
</evidence>
<comment type="catalytic activity">
    <reaction evidence="8">
        <text>8-oxo-dGDP + H2O = 8-oxo-dGMP + phosphate + H(+)</text>
        <dbReference type="Rhea" id="RHEA:32063"/>
        <dbReference type="ChEBI" id="CHEBI:15377"/>
        <dbReference type="ChEBI" id="CHEBI:15378"/>
        <dbReference type="ChEBI" id="CHEBI:43474"/>
        <dbReference type="ChEBI" id="CHEBI:63224"/>
        <dbReference type="ChEBI" id="CHEBI:63715"/>
        <dbReference type="EC" id="3.6.1.58"/>
    </reaction>
    <physiologicalReaction direction="left-to-right" evidence="8">
        <dbReference type="Rhea" id="RHEA:32064"/>
    </physiologicalReaction>
</comment>
<dbReference type="Pfam" id="PF00293">
    <property type="entry name" value="NUDIX"/>
    <property type="match status" value="1"/>
</dbReference>
<dbReference type="PROSITE" id="PS51462">
    <property type="entry name" value="NUDIX"/>
    <property type="match status" value="1"/>
</dbReference>
<dbReference type="FunFam" id="3.90.79.10:FF:000080">
    <property type="entry name" value="8-oxo-dGDP phosphatase NUDT18"/>
    <property type="match status" value="1"/>
</dbReference>
<keyword evidence="6" id="KW-0460">Magnesium</keyword>
<gene>
    <name evidence="19" type="ORF">NDU88_003770</name>
</gene>
<dbReference type="Gene3D" id="3.90.79.10">
    <property type="entry name" value="Nucleoside Triphosphate Pyrophosphohydrolase"/>
    <property type="match status" value="1"/>
</dbReference>
<reference evidence="19" key="1">
    <citation type="journal article" date="2022" name="bioRxiv">
        <title>Sequencing and chromosome-scale assembly of the giantPleurodeles waltlgenome.</title>
        <authorList>
            <person name="Brown T."/>
            <person name="Elewa A."/>
            <person name="Iarovenko S."/>
            <person name="Subramanian E."/>
            <person name="Araus A.J."/>
            <person name="Petzold A."/>
            <person name="Susuki M."/>
            <person name="Suzuki K.-i.T."/>
            <person name="Hayashi T."/>
            <person name="Toyoda A."/>
            <person name="Oliveira C."/>
            <person name="Osipova E."/>
            <person name="Leigh N.D."/>
            <person name="Simon A."/>
            <person name="Yun M.H."/>
        </authorList>
    </citation>
    <scope>NUCLEOTIDE SEQUENCE</scope>
    <source>
        <strain evidence="19">20211129_DDA</strain>
        <tissue evidence="19">Liver</tissue>
    </source>
</reference>
<dbReference type="PROSITE" id="PS00893">
    <property type="entry name" value="NUDIX_BOX"/>
    <property type="match status" value="1"/>
</dbReference>
<evidence type="ECO:0000256" key="17">
    <source>
        <dbReference type="ARBA" id="ARBA00083158"/>
    </source>
</evidence>
<comment type="catalytic activity">
    <reaction evidence="9">
        <text>8-oxo-dADP + H2O = 8-oxo-dAMP + phosphate + H(+)</text>
        <dbReference type="Rhea" id="RHEA:35219"/>
        <dbReference type="ChEBI" id="CHEBI:15377"/>
        <dbReference type="ChEBI" id="CHEBI:15378"/>
        <dbReference type="ChEBI" id="CHEBI:43474"/>
        <dbReference type="ChEBI" id="CHEBI:71361"/>
        <dbReference type="ChEBI" id="CHEBI:71362"/>
    </reaction>
    <physiologicalReaction direction="left-to-right" evidence="9">
        <dbReference type="Rhea" id="RHEA:35220"/>
    </physiologicalReaction>
</comment>
<keyword evidence="7" id="KW-0464">Manganese</keyword>
<evidence type="ECO:0000256" key="8">
    <source>
        <dbReference type="ARBA" id="ARBA00050269"/>
    </source>
</evidence>
<accession>A0AAV7LJD5</accession>